<feature type="transmembrane region" description="Helical" evidence="1">
    <location>
        <begin position="187"/>
        <end position="206"/>
    </location>
</feature>
<gene>
    <name evidence="2" type="ORF">BSK56_33155</name>
</gene>
<feature type="transmembrane region" description="Helical" evidence="1">
    <location>
        <begin position="7"/>
        <end position="28"/>
    </location>
</feature>
<evidence type="ECO:0000313" key="3">
    <source>
        <dbReference type="Proteomes" id="UP000187412"/>
    </source>
</evidence>
<name>A0ABX3GR65_PAEBO</name>
<keyword evidence="1" id="KW-0472">Membrane</keyword>
<dbReference type="Proteomes" id="UP000187412">
    <property type="component" value="Unassembled WGS sequence"/>
</dbReference>
<keyword evidence="1" id="KW-1133">Transmembrane helix</keyword>
<comment type="caution">
    <text evidence="2">The sequence shown here is derived from an EMBL/GenBank/DDBJ whole genome shotgun (WGS) entry which is preliminary data.</text>
</comment>
<accession>A0ABX3GR65</accession>
<reference evidence="2 3" key="1">
    <citation type="submission" date="2016-10" db="EMBL/GenBank/DDBJ databases">
        <title>Paenibacillus species isolates.</title>
        <authorList>
            <person name="Beno S.M."/>
        </authorList>
    </citation>
    <scope>NUCLEOTIDE SEQUENCE [LARGE SCALE GENOMIC DNA]</scope>
    <source>
        <strain evidence="2 3">FSL H7-0744</strain>
    </source>
</reference>
<evidence type="ECO:0000313" key="2">
    <source>
        <dbReference type="EMBL" id="OMD35240.1"/>
    </source>
</evidence>
<feature type="transmembrane region" description="Helical" evidence="1">
    <location>
        <begin position="130"/>
        <end position="153"/>
    </location>
</feature>
<sequence>MEPKYGLIKFGGITLILSGILFFVQYLFMLPMPSPPLSDVVLVTWLQEWRFNLSMADELLFFATLLLIPSTVALYRILVKVDKIKTMLGCGLLAVIIPVNILLVIILGRLVYPVFNIELSPDIYKLVISIYYGGMHSVAIILSMATIILCLVIRKSVLGKPAAYFGFVVGILDLIGAYPWIVGTAMVFVSQLAFAAWFVFLGMRMLGRMEEAVG</sequence>
<protein>
    <recommendedName>
        <fullName evidence="4">DUF4386 family protein</fullName>
    </recommendedName>
</protein>
<evidence type="ECO:0008006" key="4">
    <source>
        <dbReference type="Google" id="ProtNLM"/>
    </source>
</evidence>
<keyword evidence="3" id="KW-1185">Reference proteome</keyword>
<keyword evidence="1" id="KW-0812">Transmembrane</keyword>
<feature type="transmembrane region" description="Helical" evidence="1">
    <location>
        <begin position="90"/>
        <end position="110"/>
    </location>
</feature>
<proteinExistence type="predicted"/>
<dbReference type="EMBL" id="MPTB01000098">
    <property type="protein sequence ID" value="OMD35240.1"/>
    <property type="molecule type" value="Genomic_DNA"/>
</dbReference>
<feature type="transmembrane region" description="Helical" evidence="1">
    <location>
        <begin position="59"/>
        <end position="78"/>
    </location>
</feature>
<feature type="transmembrane region" description="Helical" evidence="1">
    <location>
        <begin position="162"/>
        <end position="181"/>
    </location>
</feature>
<organism evidence="2 3">
    <name type="scientific">Paenibacillus borealis</name>
    <dbReference type="NCBI Taxonomy" id="160799"/>
    <lineage>
        <taxon>Bacteria</taxon>
        <taxon>Bacillati</taxon>
        <taxon>Bacillota</taxon>
        <taxon>Bacilli</taxon>
        <taxon>Bacillales</taxon>
        <taxon>Paenibacillaceae</taxon>
        <taxon>Paenibacillus</taxon>
    </lineage>
</organism>
<evidence type="ECO:0000256" key="1">
    <source>
        <dbReference type="SAM" id="Phobius"/>
    </source>
</evidence>